<dbReference type="EMBL" id="BK015203">
    <property type="protein sequence ID" value="DAD95811.1"/>
    <property type="molecule type" value="Genomic_DNA"/>
</dbReference>
<protein>
    <submittedName>
        <fullName evidence="1">Uncharacterized protein</fullName>
    </submittedName>
</protein>
<organism evidence="1">
    <name type="scientific">Microviridae sp. ctn4Z9</name>
    <dbReference type="NCBI Taxonomy" id="2826744"/>
    <lineage>
        <taxon>Viruses</taxon>
        <taxon>Monodnaviria</taxon>
        <taxon>Sangervirae</taxon>
        <taxon>Phixviricota</taxon>
        <taxon>Malgrandaviricetes</taxon>
        <taxon>Petitvirales</taxon>
        <taxon>Microviridae</taxon>
    </lineage>
</organism>
<evidence type="ECO:0000313" key="1">
    <source>
        <dbReference type="EMBL" id="DAD95811.1"/>
    </source>
</evidence>
<reference evidence="1" key="1">
    <citation type="journal article" date="2021" name="Proc. Natl. Acad. Sci. U.S.A.">
        <title>A Catalog of Tens of Thousands of Viruses from Human Metagenomes Reveals Hidden Associations with Chronic Diseases.</title>
        <authorList>
            <person name="Tisza M.J."/>
            <person name="Buck C.B."/>
        </authorList>
    </citation>
    <scope>NUCLEOTIDE SEQUENCE</scope>
    <source>
        <strain evidence="1">Ctn4Z9</strain>
    </source>
</reference>
<name>A0A8S5NP37_9VIRU</name>
<proteinExistence type="predicted"/>
<sequence length="40" mass="4780">MRRRKLLRFLLRLFLKKILRKVLLVFSVPGGILNETSKII</sequence>
<accession>A0A8S5NP37</accession>